<protein>
    <recommendedName>
        <fullName evidence="3">DUF2867 domain-containing protein</fullName>
    </recommendedName>
</protein>
<dbReference type="Proteomes" id="UP001053296">
    <property type="component" value="Chromosome"/>
</dbReference>
<dbReference type="RefSeq" id="WP_229594019.1">
    <property type="nucleotide sequence ID" value="NZ_AP024485.1"/>
</dbReference>
<dbReference type="InterPro" id="IPR021295">
    <property type="entry name" value="DUF2867"/>
</dbReference>
<gene>
    <name evidence="1" type="ORF">PSDVSF_08430</name>
</gene>
<proteinExistence type="predicted"/>
<accession>A0ABN6EN57</accession>
<evidence type="ECO:0000313" key="2">
    <source>
        <dbReference type="Proteomes" id="UP001053296"/>
    </source>
</evidence>
<sequence>MTTPTVIRTIPSLAKLENDVDYFHVHSVTSPQNLREFVAASLSYMPGWMRFLYHLRKYFVRLLGTRQTKDHEKTVLRPEDLSFTLGDLVAFFTTQAAEENKFWLGEARDDMISGHIAFVYEPGLDGMNQFHLITTATYLHWTARIYFIVIRPFHHLVVYSMARHALSQDK</sequence>
<organism evidence="1 2">
    <name type="scientific">Pseudodesulfovibrio sediminis</name>
    <dbReference type="NCBI Taxonomy" id="2810563"/>
    <lineage>
        <taxon>Bacteria</taxon>
        <taxon>Pseudomonadati</taxon>
        <taxon>Thermodesulfobacteriota</taxon>
        <taxon>Desulfovibrionia</taxon>
        <taxon>Desulfovibrionales</taxon>
        <taxon>Desulfovibrionaceae</taxon>
    </lineage>
</organism>
<dbReference type="Pfam" id="PF11066">
    <property type="entry name" value="DUF2867"/>
    <property type="match status" value="1"/>
</dbReference>
<reference evidence="1" key="1">
    <citation type="journal article" date="2022" name="Arch. Microbiol.">
        <title>Pseudodesulfovibrio sediminis sp. nov., a mesophilic and neutrophilic sulfate-reducing bacterium isolated from sediment of a brackish lake.</title>
        <authorList>
            <person name="Takahashi A."/>
            <person name="Kojima H."/>
            <person name="Watanabe M."/>
            <person name="Fukui M."/>
        </authorList>
    </citation>
    <scope>NUCLEOTIDE SEQUENCE</scope>
    <source>
        <strain evidence="1">SF6</strain>
    </source>
</reference>
<evidence type="ECO:0008006" key="3">
    <source>
        <dbReference type="Google" id="ProtNLM"/>
    </source>
</evidence>
<dbReference type="EMBL" id="AP024485">
    <property type="protein sequence ID" value="BCS87601.1"/>
    <property type="molecule type" value="Genomic_DNA"/>
</dbReference>
<evidence type="ECO:0000313" key="1">
    <source>
        <dbReference type="EMBL" id="BCS87601.1"/>
    </source>
</evidence>
<keyword evidence="2" id="KW-1185">Reference proteome</keyword>
<name>A0ABN6EN57_9BACT</name>